<evidence type="ECO:0000256" key="1">
    <source>
        <dbReference type="SAM" id="Phobius"/>
    </source>
</evidence>
<evidence type="ECO:0000313" key="2">
    <source>
        <dbReference type="EMBL" id="TWT47931.1"/>
    </source>
</evidence>
<evidence type="ECO:0000313" key="3">
    <source>
        <dbReference type="Proteomes" id="UP000316598"/>
    </source>
</evidence>
<keyword evidence="1" id="KW-0472">Membrane</keyword>
<dbReference type="AlphaFoldDB" id="A0A5C5WCY8"/>
<proteinExistence type="predicted"/>
<keyword evidence="3" id="KW-1185">Reference proteome</keyword>
<dbReference type="EMBL" id="SJPI01000005">
    <property type="protein sequence ID" value="TWT47931.1"/>
    <property type="molecule type" value="Genomic_DNA"/>
</dbReference>
<name>A0A5C5WCY8_9BACT</name>
<accession>A0A5C5WCY8</accession>
<keyword evidence="1" id="KW-0812">Transmembrane</keyword>
<organism evidence="2 3">
    <name type="scientific">Rubripirellula amarantea</name>
    <dbReference type="NCBI Taxonomy" id="2527999"/>
    <lineage>
        <taxon>Bacteria</taxon>
        <taxon>Pseudomonadati</taxon>
        <taxon>Planctomycetota</taxon>
        <taxon>Planctomycetia</taxon>
        <taxon>Pirellulales</taxon>
        <taxon>Pirellulaceae</taxon>
        <taxon>Rubripirellula</taxon>
    </lineage>
</organism>
<sequence>MSSRNEATVSENQSTEPAWSDEPWIRVKTAIIERWPHLDSRDVEALPQDVYELEKFLNEFTNTSADEVQAVVREHAPAPSILKRASHMGEQLSDRVAPPVQTAMDRVRYEVDEHRGATSGLVFIAGLALGALGYAAYIRSREPSSTIMSYLPDRHRR</sequence>
<comment type="caution">
    <text evidence="2">The sequence shown here is derived from an EMBL/GenBank/DDBJ whole genome shotgun (WGS) entry which is preliminary data.</text>
</comment>
<dbReference type="RefSeq" id="WP_242632329.1">
    <property type="nucleotide sequence ID" value="NZ_SJPI01000005.1"/>
</dbReference>
<gene>
    <name evidence="2" type="ORF">Pla22_52070</name>
</gene>
<protein>
    <submittedName>
        <fullName evidence="2">Uncharacterized protein</fullName>
    </submittedName>
</protein>
<dbReference type="Proteomes" id="UP000316598">
    <property type="component" value="Unassembled WGS sequence"/>
</dbReference>
<keyword evidence="1" id="KW-1133">Transmembrane helix</keyword>
<feature type="transmembrane region" description="Helical" evidence="1">
    <location>
        <begin position="117"/>
        <end position="138"/>
    </location>
</feature>
<reference evidence="2 3" key="1">
    <citation type="submission" date="2019-02" db="EMBL/GenBank/DDBJ databases">
        <title>Deep-cultivation of Planctomycetes and their phenomic and genomic characterization uncovers novel biology.</title>
        <authorList>
            <person name="Wiegand S."/>
            <person name="Jogler M."/>
            <person name="Boedeker C."/>
            <person name="Pinto D."/>
            <person name="Vollmers J."/>
            <person name="Rivas-Marin E."/>
            <person name="Kohn T."/>
            <person name="Peeters S.H."/>
            <person name="Heuer A."/>
            <person name="Rast P."/>
            <person name="Oberbeckmann S."/>
            <person name="Bunk B."/>
            <person name="Jeske O."/>
            <person name="Meyerdierks A."/>
            <person name="Storesund J.E."/>
            <person name="Kallscheuer N."/>
            <person name="Luecker S."/>
            <person name="Lage O.M."/>
            <person name="Pohl T."/>
            <person name="Merkel B.J."/>
            <person name="Hornburger P."/>
            <person name="Mueller R.-W."/>
            <person name="Bruemmer F."/>
            <person name="Labrenz M."/>
            <person name="Spormann A.M."/>
            <person name="Op Den Camp H."/>
            <person name="Overmann J."/>
            <person name="Amann R."/>
            <person name="Jetten M.S.M."/>
            <person name="Mascher T."/>
            <person name="Medema M.H."/>
            <person name="Devos D.P."/>
            <person name="Kaster A.-K."/>
            <person name="Ovreas L."/>
            <person name="Rohde M."/>
            <person name="Galperin M.Y."/>
            <person name="Jogler C."/>
        </authorList>
    </citation>
    <scope>NUCLEOTIDE SEQUENCE [LARGE SCALE GENOMIC DNA]</scope>
    <source>
        <strain evidence="2 3">Pla22</strain>
    </source>
</reference>